<evidence type="ECO:0000256" key="3">
    <source>
        <dbReference type="ARBA" id="ARBA00022571"/>
    </source>
</evidence>
<dbReference type="STRING" id="1538553.JT25_017275"/>
<keyword evidence="4 8" id="KW-0028">Amino-acid biosynthesis</keyword>
<evidence type="ECO:0000313" key="10">
    <source>
        <dbReference type="EMBL" id="AMK78215.1"/>
    </source>
</evidence>
<dbReference type="PIRSF" id="PIRSF000423">
    <property type="entry name" value="ArgA"/>
    <property type="match status" value="1"/>
</dbReference>
<keyword evidence="6 8" id="KW-0012">Acyltransferase</keyword>
<dbReference type="SUPFAM" id="SSF55729">
    <property type="entry name" value="Acyl-CoA N-acyltransferases (Nat)"/>
    <property type="match status" value="1"/>
</dbReference>
<dbReference type="Proteomes" id="UP000030512">
    <property type="component" value="Chromosome"/>
</dbReference>
<dbReference type="EMBL" id="CP014476">
    <property type="protein sequence ID" value="AMK78215.1"/>
    <property type="molecule type" value="Genomic_DNA"/>
</dbReference>
<comment type="catalytic activity">
    <reaction evidence="7 8">
        <text>L-glutamate + acetyl-CoA = N-acetyl-L-glutamate + CoA + H(+)</text>
        <dbReference type="Rhea" id="RHEA:24292"/>
        <dbReference type="ChEBI" id="CHEBI:15378"/>
        <dbReference type="ChEBI" id="CHEBI:29985"/>
        <dbReference type="ChEBI" id="CHEBI:44337"/>
        <dbReference type="ChEBI" id="CHEBI:57287"/>
        <dbReference type="ChEBI" id="CHEBI:57288"/>
        <dbReference type="EC" id="2.3.1.1"/>
    </reaction>
</comment>
<evidence type="ECO:0000256" key="7">
    <source>
        <dbReference type="ARBA" id="ARBA00048372"/>
    </source>
</evidence>
<proteinExistence type="inferred from homology"/>
<comment type="similarity">
    <text evidence="2 8">Belongs to the acetyltransferase family. ArgA subfamily.</text>
</comment>
<organism evidence="10 11">
    <name type="scientific">Methylomonas denitrificans</name>
    <dbReference type="NCBI Taxonomy" id="1538553"/>
    <lineage>
        <taxon>Bacteria</taxon>
        <taxon>Pseudomonadati</taxon>
        <taxon>Pseudomonadota</taxon>
        <taxon>Gammaproteobacteria</taxon>
        <taxon>Methylococcales</taxon>
        <taxon>Methylococcaceae</taxon>
        <taxon>Methylomonas</taxon>
    </lineage>
</organism>
<accession>A0A126T7Z9</accession>
<dbReference type="SUPFAM" id="SSF53633">
    <property type="entry name" value="Carbamate kinase-like"/>
    <property type="match status" value="1"/>
</dbReference>
<dbReference type="InterPro" id="IPR001048">
    <property type="entry name" value="Asp/Glu/Uridylate_kinase"/>
</dbReference>
<dbReference type="GO" id="GO:0005737">
    <property type="term" value="C:cytoplasm"/>
    <property type="evidence" value="ECO:0007669"/>
    <property type="project" value="UniProtKB-SubCell"/>
</dbReference>
<dbReference type="AlphaFoldDB" id="A0A126T7Z9"/>
<keyword evidence="5 8" id="KW-0808">Transferase</keyword>
<dbReference type="EC" id="2.3.1.1" evidence="8"/>
<keyword evidence="11" id="KW-1185">Reference proteome</keyword>
<dbReference type="InterPro" id="IPR036393">
    <property type="entry name" value="AceGlu_kinase-like_sf"/>
</dbReference>
<dbReference type="UniPathway" id="UPA00068">
    <property type="reaction ID" value="UER00106"/>
</dbReference>
<feature type="domain" description="N-acetyltransferase" evidence="9">
    <location>
        <begin position="291"/>
        <end position="431"/>
    </location>
</feature>
<keyword evidence="8" id="KW-0963">Cytoplasm</keyword>
<dbReference type="CDD" id="cd04301">
    <property type="entry name" value="NAT_SF"/>
    <property type="match status" value="1"/>
</dbReference>
<evidence type="ECO:0000256" key="6">
    <source>
        <dbReference type="ARBA" id="ARBA00023315"/>
    </source>
</evidence>
<protein>
    <recommendedName>
        <fullName evidence="8">Amino-acid acetyltransferase</fullName>
        <ecNumber evidence="8">2.3.1.1</ecNumber>
    </recommendedName>
    <alternativeName>
        <fullName evidence="8">N-acetylglutamate synthase</fullName>
        <shortName evidence="8">AGS</shortName>
        <shortName evidence="8">NAGS</shortName>
    </alternativeName>
</protein>
<dbReference type="NCBIfam" id="TIGR01890">
    <property type="entry name" value="N-Ac-Glu-synth"/>
    <property type="match status" value="1"/>
</dbReference>
<comment type="pathway">
    <text evidence="1 8">Amino-acid biosynthesis; L-arginine biosynthesis; N(2)-acetyl-L-ornithine from L-glutamate: step 1/4.</text>
</comment>
<evidence type="ECO:0000256" key="4">
    <source>
        <dbReference type="ARBA" id="ARBA00022605"/>
    </source>
</evidence>
<dbReference type="Gene3D" id="3.40.1160.10">
    <property type="entry name" value="Acetylglutamate kinase-like"/>
    <property type="match status" value="1"/>
</dbReference>
<sequence>MEHQSTFVNWFRNSSPYIHAHRNRTFVIFFGGNAVTEPDFDNLIHDFALLRSLGVRLVLVHGIRPQIDEQVTEHGNTPQFHHHLRITDATTLQYVKQAAGLVRVEIEALLSMGVSGSPMAGAKIRVASGNFVTAKPLGVLDGIDYCHTGKVRRIDAQAIHQQLDQQNVVLISPIGYSPSGEVFNLSAEEVATEVAIALQAEKLILLTEQNCVSPNDNRPIQQLTTAQVSALLQDTPALPDEVARSLHAAMQSCEKGVQRAHLINRHVDGALLLELFTRDGIGTLVSSTAFETIRQATLDDIGGIMELIKPLEQQGILVKRSREKLEMEIGDYIIIERDGLIIGCTAFHVMDDGNSAEIACLAVHADYQKGARGNSLLEYLGNKAKSEQIQRLFVRSTQTVHWFVERGFTPCEIDDLPEPMKSAYNYQRNSKVLYKDV</sequence>
<dbReference type="PANTHER" id="PTHR30602:SF12">
    <property type="entry name" value="AMINO-ACID ACETYLTRANSFERASE NAGS1, CHLOROPLASTIC-RELATED"/>
    <property type="match status" value="1"/>
</dbReference>
<dbReference type="InterPro" id="IPR033719">
    <property type="entry name" value="NAGS_kin"/>
</dbReference>
<comment type="miscellaneous">
    <text evidence="8">In bacteria which possess the bifunctional enzyme ornithine acetyltransferase/N-acetylglutamate synthase (ArgJ), ArgA fulfills an anaplerotic role.</text>
</comment>
<evidence type="ECO:0000256" key="8">
    <source>
        <dbReference type="HAMAP-Rule" id="MF_01105"/>
    </source>
</evidence>
<dbReference type="PANTHER" id="PTHR30602">
    <property type="entry name" value="AMINO-ACID ACETYLTRANSFERASE"/>
    <property type="match status" value="1"/>
</dbReference>
<evidence type="ECO:0000313" key="11">
    <source>
        <dbReference type="Proteomes" id="UP000030512"/>
    </source>
</evidence>
<dbReference type="GO" id="GO:0006526">
    <property type="term" value="P:L-arginine biosynthetic process"/>
    <property type="evidence" value="ECO:0007669"/>
    <property type="project" value="UniProtKB-UniRule"/>
</dbReference>
<dbReference type="Gene3D" id="3.40.630.30">
    <property type="match status" value="1"/>
</dbReference>
<dbReference type="PROSITE" id="PS51186">
    <property type="entry name" value="GNAT"/>
    <property type="match status" value="1"/>
</dbReference>
<keyword evidence="3 8" id="KW-0055">Arginine biosynthesis</keyword>
<reference evidence="10 11" key="1">
    <citation type="journal article" date="2015" name="Environ. Microbiol.">
        <title>Methane oxidation coupled to nitrate reduction under hypoxia by the Gammaproteobacterium Methylomonas denitrificans, sp. nov. type strain FJG1.</title>
        <authorList>
            <person name="Kits K.D."/>
            <person name="Klotz M.G."/>
            <person name="Stein L.Y."/>
        </authorList>
    </citation>
    <scope>NUCLEOTIDE SEQUENCE [LARGE SCALE GENOMIC DNA]</scope>
    <source>
        <strain evidence="10 11">FJG1</strain>
    </source>
</reference>
<evidence type="ECO:0000259" key="9">
    <source>
        <dbReference type="PROSITE" id="PS51186"/>
    </source>
</evidence>
<dbReference type="RefSeq" id="WP_062329274.1">
    <property type="nucleotide sequence ID" value="NZ_CP014476.1"/>
</dbReference>
<gene>
    <name evidence="8" type="primary">argA</name>
    <name evidence="10" type="ORF">JT25_017275</name>
</gene>
<comment type="subcellular location">
    <subcellularLocation>
        <location evidence="8">Cytoplasm</location>
    </subcellularLocation>
</comment>
<dbReference type="InterPro" id="IPR010167">
    <property type="entry name" value="NH2A_AcTrfase"/>
</dbReference>
<dbReference type="NCBIfam" id="NF003641">
    <property type="entry name" value="PRK05279.1"/>
    <property type="match status" value="1"/>
</dbReference>
<dbReference type="Pfam" id="PF00696">
    <property type="entry name" value="AA_kinase"/>
    <property type="match status" value="1"/>
</dbReference>
<evidence type="ECO:0000256" key="1">
    <source>
        <dbReference type="ARBA" id="ARBA00004925"/>
    </source>
</evidence>
<dbReference type="InterPro" id="IPR016181">
    <property type="entry name" value="Acyl_CoA_acyltransferase"/>
</dbReference>
<dbReference type="KEGG" id="mdn:JT25_017275"/>
<dbReference type="OrthoDB" id="9802238at2"/>
<dbReference type="InterPro" id="IPR000182">
    <property type="entry name" value="GNAT_dom"/>
</dbReference>
<dbReference type="Pfam" id="PF13508">
    <property type="entry name" value="Acetyltransf_7"/>
    <property type="match status" value="1"/>
</dbReference>
<dbReference type="GO" id="GO:0004042">
    <property type="term" value="F:L-glutamate N-acetyltransferase activity"/>
    <property type="evidence" value="ECO:0007669"/>
    <property type="project" value="UniProtKB-UniRule"/>
</dbReference>
<dbReference type="CDD" id="cd04237">
    <property type="entry name" value="AAK_NAGS-ABP"/>
    <property type="match status" value="1"/>
</dbReference>
<evidence type="ECO:0000256" key="2">
    <source>
        <dbReference type="ARBA" id="ARBA00009145"/>
    </source>
</evidence>
<evidence type="ECO:0000256" key="5">
    <source>
        <dbReference type="ARBA" id="ARBA00022679"/>
    </source>
</evidence>
<name>A0A126T7Z9_9GAMM</name>
<dbReference type="HAMAP" id="MF_01105">
    <property type="entry name" value="N_acetyl_glu_synth"/>
    <property type="match status" value="1"/>
</dbReference>